<sequence>MSATVQDWLRMSRDELDALYRQASPGEIPQGDTRGTPIVAGTSLAKAFATFARLFAWQGKVFDMFAEDGSAGVLINKVSPFGLGFIVAKVYRAPSWMDGQPTIVIDYSRTSFFFRAVRDEIREIEPGVYLGKVWLGKRRILDFALEVPKGG</sequence>
<protein>
    <submittedName>
        <fullName evidence="1">Uncharacterized protein</fullName>
    </submittedName>
</protein>
<name>A0A7W5HJQ4_9GAMM</name>
<dbReference type="EMBL" id="JACHXR010000001">
    <property type="protein sequence ID" value="MBB3229269.1"/>
    <property type="molecule type" value="Genomic_DNA"/>
</dbReference>
<proteinExistence type="predicted"/>
<comment type="caution">
    <text evidence="1">The sequence shown here is derived from an EMBL/GenBank/DDBJ whole genome shotgun (WGS) entry which is preliminary data.</text>
</comment>
<evidence type="ECO:0000313" key="1">
    <source>
        <dbReference type="EMBL" id="MBB3229269.1"/>
    </source>
</evidence>
<evidence type="ECO:0000313" key="2">
    <source>
        <dbReference type="Proteomes" id="UP000518892"/>
    </source>
</evidence>
<organism evidence="1 2">
    <name type="scientific">Halomonas stenophila</name>
    <dbReference type="NCBI Taxonomy" id="795312"/>
    <lineage>
        <taxon>Bacteria</taxon>
        <taxon>Pseudomonadati</taxon>
        <taxon>Pseudomonadota</taxon>
        <taxon>Gammaproteobacteria</taxon>
        <taxon>Oceanospirillales</taxon>
        <taxon>Halomonadaceae</taxon>
        <taxon>Halomonas</taxon>
    </lineage>
</organism>
<dbReference type="AlphaFoldDB" id="A0A7W5HJQ4"/>
<accession>A0A7W5HJQ4</accession>
<reference evidence="1 2" key="1">
    <citation type="submission" date="2020-08" db="EMBL/GenBank/DDBJ databases">
        <title>Genomic Encyclopedia of Type Strains, Phase III (KMG-III): the genomes of soil and plant-associated and newly described type strains.</title>
        <authorList>
            <person name="Whitman W."/>
        </authorList>
    </citation>
    <scope>NUCLEOTIDE SEQUENCE [LARGE SCALE GENOMIC DNA]</scope>
    <source>
        <strain evidence="1 2">CECT 7744</strain>
    </source>
</reference>
<dbReference type="RefSeq" id="WP_183381807.1">
    <property type="nucleotide sequence ID" value="NZ_JACHXR010000001.1"/>
</dbReference>
<dbReference type="Proteomes" id="UP000518892">
    <property type="component" value="Unassembled WGS sequence"/>
</dbReference>
<gene>
    <name evidence="1" type="ORF">FHR97_000084</name>
</gene>
<keyword evidence="2" id="KW-1185">Reference proteome</keyword>